<comment type="caution">
    <text evidence="2">The sequence shown here is derived from an EMBL/GenBank/DDBJ whole genome shotgun (WGS) entry which is preliminary data.</text>
</comment>
<proteinExistence type="predicted"/>
<name>A0A642C3B7_BACOV</name>
<reference evidence="2 3" key="1">
    <citation type="journal article" date="2019" name="Nat. Med.">
        <title>A library of human gut bacterial isolates paired with longitudinal multiomics data enables mechanistic microbiome research.</title>
        <authorList>
            <person name="Poyet M."/>
            <person name="Groussin M."/>
            <person name="Gibbons S.M."/>
            <person name="Avila-Pacheco J."/>
            <person name="Jiang X."/>
            <person name="Kearney S.M."/>
            <person name="Perrotta A.R."/>
            <person name="Berdy B."/>
            <person name="Zhao S."/>
            <person name="Lieberman T.D."/>
            <person name="Swanson P.K."/>
            <person name="Smith M."/>
            <person name="Roesemann S."/>
            <person name="Alexander J.E."/>
            <person name="Rich S.A."/>
            <person name="Livny J."/>
            <person name="Vlamakis H."/>
            <person name="Clish C."/>
            <person name="Bullock K."/>
            <person name="Deik A."/>
            <person name="Scott J."/>
            <person name="Pierce K.A."/>
            <person name="Xavier R.J."/>
            <person name="Alm E.J."/>
        </authorList>
    </citation>
    <scope>NUCLEOTIDE SEQUENCE [LARGE SCALE GENOMIC DNA]</scope>
    <source>
        <strain evidence="2 3">BIOML-A14</strain>
    </source>
</reference>
<dbReference type="Pfam" id="PF13944">
    <property type="entry name" value="Calycin_like"/>
    <property type="match status" value="1"/>
</dbReference>
<evidence type="ECO:0000313" key="3">
    <source>
        <dbReference type="Proteomes" id="UP000435985"/>
    </source>
</evidence>
<feature type="domain" description="Lipocalin-like" evidence="1">
    <location>
        <begin position="1"/>
        <end position="124"/>
    </location>
</feature>
<dbReference type="AlphaFoldDB" id="A0A642C3B7"/>
<evidence type="ECO:0000259" key="1">
    <source>
        <dbReference type="Pfam" id="PF13944"/>
    </source>
</evidence>
<dbReference type="InterPro" id="IPR024311">
    <property type="entry name" value="Lipocalin-like"/>
</dbReference>
<dbReference type="Gene3D" id="2.40.128.350">
    <property type="match status" value="1"/>
</dbReference>
<feature type="non-terminal residue" evidence="2">
    <location>
        <position position="1"/>
    </location>
</feature>
<dbReference type="EMBL" id="VWFO01000638">
    <property type="protein sequence ID" value="KAA4646986.1"/>
    <property type="molecule type" value="Genomic_DNA"/>
</dbReference>
<protein>
    <recommendedName>
        <fullName evidence="1">Lipocalin-like domain-containing protein</fullName>
    </recommendedName>
</protein>
<gene>
    <name evidence="2" type="ORF">F3B98_32345</name>
</gene>
<organism evidence="2 3">
    <name type="scientific">Bacteroides ovatus</name>
    <dbReference type="NCBI Taxonomy" id="28116"/>
    <lineage>
        <taxon>Bacteria</taxon>
        <taxon>Pseudomonadati</taxon>
        <taxon>Bacteroidota</taxon>
        <taxon>Bacteroidia</taxon>
        <taxon>Bacteroidales</taxon>
        <taxon>Bacteroidaceae</taxon>
        <taxon>Bacteroides</taxon>
    </lineage>
</organism>
<sequence>YNTNLAISVMGSSYGSTEDCKAVIKRASETTVDITLNGFGNLTGGGNMNLGDFTISGVNVEKADDGYTLSLGAFESAAESASGTTPITGESLEGTVTANGKANITVAFKPGAMPMAITAVFTGNVKKTSAQ</sequence>
<evidence type="ECO:0000313" key="2">
    <source>
        <dbReference type="EMBL" id="KAA4646986.1"/>
    </source>
</evidence>
<dbReference type="Proteomes" id="UP000435985">
    <property type="component" value="Unassembled WGS sequence"/>
</dbReference>
<accession>A0A642C3B7</accession>